<dbReference type="Pfam" id="PF01189">
    <property type="entry name" value="Methyltr_RsmB-F"/>
    <property type="match status" value="1"/>
</dbReference>
<dbReference type="PRINTS" id="PR02008">
    <property type="entry name" value="RCMTFAMILY"/>
</dbReference>
<evidence type="ECO:0000259" key="7">
    <source>
        <dbReference type="PROSITE" id="PS51686"/>
    </source>
</evidence>
<gene>
    <name evidence="8" type="ORF">CLIB1423_20S01420</name>
</gene>
<dbReference type="Pfam" id="PF21153">
    <property type="entry name" value="NSUN5_N"/>
    <property type="match status" value="1"/>
</dbReference>
<dbReference type="GO" id="GO:0070475">
    <property type="term" value="P:rRNA base methylation"/>
    <property type="evidence" value="ECO:0007669"/>
    <property type="project" value="TreeGrafter"/>
</dbReference>
<dbReference type="OrthoDB" id="435282at2759"/>
<dbReference type="InterPro" id="IPR049560">
    <property type="entry name" value="MeTrfase_RsmB-F_NOP2_cat"/>
</dbReference>
<feature type="binding site" evidence="5">
    <location>
        <position position="347"/>
    </location>
    <ligand>
        <name>S-adenosyl-L-methionine</name>
        <dbReference type="ChEBI" id="CHEBI:59789"/>
    </ligand>
</feature>
<keyword evidence="4 5" id="KW-0694">RNA-binding</keyword>
<evidence type="ECO:0000256" key="2">
    <source>
        <dbReference type="ARBA" id="ARBA00022679"/>
    </source>
</evidence>
<dbReference type="AlphaFoldDB" id="A0A9P0QUS0"/>
<evidence type="ECO:0000256" key="6">
    <source>
        <dbReference type="SAM" id="MobiDB-lite"/>
    </source>
</evidence>
<keyword evidence="3 5" id="KW-0949">S-adenosyl-L-methionine</keyword>
<dbReference type="Gene3D" id="3.40.50.150">
    <property type="entry name" value="Vaccinia Virus protein VP39"/>
    <property type="match status" value="1"/>
</dbReference>
<feature type="binding site" evidence="5">
    <location>
        <position position="329"/>
    </location>
    <ligand>
        <name>S-adenosyl-L-methionine</name>
        <dbReference type="ChEBI" id="CHEBI:59789"/>
    </ligand>
</feature>
<comment type="similarity">
    <text evidence="5">Belongs to the class I-like SAM-binding methyltransferase superfamily. RsmB/NOP family.</text>
</comment>
<dbReference type="InterPro" id="IPR029063">
    <property type="entry name" value="SAM-dependent_MTases_sf"/>
</dbReference>
<proteinExistence type="inferred from homology"/>
<keyword evidence="2 5" id="KW-0808">Transferase</keyword>
<sequence length="532" mass="60222">MHFCNYEKKVTRCAKRWPSHGKEGHIDQPTDQMKLYFEAEEFLSPSTNGSLQSRIFNTPKKLTSSPKHLYAVVYSTLKYKEYINMVIKKSKIKASSFSSSIKKYKISDNLLLLLVHDLLFSSRGRIQSGKHPIKDSFLLHQTRLKAEFIKLKLKYKAKSVEDFPTKDVDGDETPIRWFRVNTIKVDETKFFNEHTTFKNLQPVSSLEQLNQTGLIYKDDYIPFLYGVHPREKITSTQAYLKGEIIIQDRASCFPAHILNDDPLDIHTEVIDGCAAPGNKTTHSASYLKTKDSVVYAFERDDKRVKILKMMCERATGKAKKDLIQITHTDFTTTEPTDFPNVTGLVMDPSCSGSGIFGRAIQDANGSGEEQEQEKEDIDTERLNKLAGFQFKIMKHALSYPSARKVVYSTCSIHPHENERVVVDLLKDPQVKDSGWVLADREVVISDWPKRGWKEEFSSIAQDEAEAEKLAGGCVRAEPKVDGGIGFFAACFVKSSGSDVKAQTKKEPIPTKDMVGASEEAEEAEEEEWTGFE</sequence>
<dbReference type="EMBL" id="CAKXYY010000020">
    <property type="protein sequence ID" value="CAH2354985.1"/>
    <property type="molecule type" value="Genomic_DNA"/>
</dbReference>
<dbReference type="GO" id="GO:0005730">
    <property type="term" value="C:nucleolus"/>
    <property type="evidence" value="ECO:0007669"/>
    <property type="project" value="TreeGrafter"/>
</dbReference>
<protein>
    <submittedName>
        <fullName evidence="8">25S rRNA (Cytosine(2278)-C(5))-methyltransferase</fullName>
    </submittedName>
</protein>
<evidence type="ECO:0000313" key="9">
    <source>
        <dbReference type="Proteomes" id="UP000837801"/>
    </source>
</evidence>
<feature type="binding site" evidence="5">
    <location>
        <begin position="273"/>
        <end position="279"/>
    </location>
    <ligand>
        <name>S-adenosyl-L-methionine</name>
        <dbReference type="ChEBI" id="CHEBI:59789"/>
    </ligand>
</feature>
<dbReference type="PROSITE" id="PS51686">
    <property type="entry name" value="SAM_MT_RSMB_NOP"/>
    <property type="match status" value="1"/>
</dbReference>
<evidence type="ECO:0000313" key="8">
    <source>
        <dbReference type="EMBL" id="CAH2354985.1"/>
    </source>
</evidence>
<comment type="caution">
    <text evidence="8">The sequence shown here is derived from an EMBL/GenBank/DDBJ whole genome shotgun (WGS) entry which is preliminary data.</text>
</comment>
<reference evidence="8" key="1">
    <citation type="submission" date="2022-03" db="EMBL/GenBank/DDBJ databases">
        <authorList>
            <person name="Legras J.-L."/>
            <person name="Devillers H."/>
            <person name="Grondin C."/>
        </authorList>
    </citation>
    <scope>NUCLEOTIDE SEQUENCE</scope>
    <source>
        <strain evidence="8">CLIB 1423</strain>
    </source>
</reference>
<dbReference type="Proteomes" id="UP000837801">
    <property type="component" value="Unassembled WGS sequence"/>
</dbReference>
<name>A0A9P0QUS0_9ASCO</name>
<organism evidence="8 9">
    <name type="scientific">[Candida] railenensis</name>
    <dbReference type="NCBI Taxonomy" id="45579"/>
    <lineage>
        <taxon>Eukaryota</taxon>
        <taxon>Fungi</taxon>
        <taxon>Dikarya</taxon>
        <taxon>Ascomycota</taxon>
        <taxon>Saccharomycotina</taxon>
        <taxon>Pichiomycetes</taxon>
        <taxon>Debaryomycetaceae</taxon>
        <taxon>Kurtzmaniella</taxon>
    </lineage>
</organism>
<dbReference type="GO" id="GO:0008173">
    <property type="term" value="F:RNA methyltransferase activity"/>
    <property type="evidence" value="ECO:0007669"/>
    <property type="project" value="InterPro"/>
</dbReference>
<evidence type="ECO:0000256" key="5">
    <source>
        <dbReference type="PROSITE-ProRule" id="PRU01023"/>
    </source>
</evidence>
<dbReference type="InterPro" id="IPR023267">
    <property type="entry name" value="RCMT"/>
</dbReference>
<feature type="active site" description="Nucleophile" evidence="5">
    <location>
        <position position="410"/>
    </location>
</feature>
<dbReference type="GO" id="GO:0003723">
    <property type="term" value="F:RNA binding"/>
    <property type="evidence" value="ECO:0007669"/>
    <property type="project" value="UniProtKB-UniRule"/>
</dbReference>
<dbReference type="InterPro" id="IPR048889">
    <property type="entry name" value="NSUN5_RCM1_N"/>
</dbReference>
<keyword evidence="9" id="KW-1185">Reference proteome</keyword>
<feature type="binding site" evidence="5">
    <location>
        <position position="298"/>
    </location>
    <ligand>
        <name>S-adenosyl-L-methionine</name>
        <dbReference type="ChEBI" id="CHEBI:59789"/>
    </ligand>
</feature>
<feature type="region of interest" description="Disordered" evidence="6">
    <location>
        <begin position="495"/>
        <end position="532"/>
    </location>
</feature>
<feature type="compositionally biased region" description="Acidic residues" evidence="6">
    <location>
        <begin position="518"/>
        <end position="532"/>
    </location>
</feature>
<dbReference type="PANTHER" id="PTHR22807:SF4">
    <property type="entry name" value="28S RRNA (CYTOSINE-C(5))-METHYLTRANSFERASE"/>
    <property type="match status" value="1"/>
</dbReference>
<dbReference type="SUPFAM" id="SSF53335">
    <property type="entry name" value="S-adenosyl-L-methionine-dependent methyltransferases"/>
    <property type="match status" value="1"/>
</dbReference>
<dbReference type="PANTHER" id="PTHR22807">
    <property type="entry name" value="NOP2 YEAST -RELATED NOL1/NOP2/FMU SUN DOMAIN-CONTAINING"/>
    <property type="match status" value="1"/>
</dbReference>
<evidence type="ECO:0000256" key="4">
    <source>
        <dbReference type="ARBA" id="ARBA00022884"/>
    </source>
</evidence>
<feature type="domain" description="SAM-dependent MTase RsmB/NOP-type" evidence="7">
    <location>
        <begin position="166"/>
        <end position="494"/>
    </location>
</feature>
<dbReference type="InterPro" id="IPR001678">
    <property type="entry name" value="MeTrfase_RsmB-F_NOP2_dom"/>
</dbReference>
<keyword evidence="1 5" id="KW-0489">Methyltransferase</keyword>
<evidence type="ECO:0000256" key="3">
    <source>
        <dbReference type="ARBA" id="ARBA00022691"/>
    </source>
</evidence>
<accession>A0A9P0QUS0</accession>
<evidence type="ECO:0000256" key="1">
    <source>
        <dbReference type="ARBA" id="ARBA00022603"/>
    </source>
</evidence>